<evidence type="ECO:0000256" key="3">
    <source>
        <dbReference type="ARBA" id="ARBA00022989"/>
    </source>
</evidence>
<name>A0A075WFK9_ARCFL</name>
<protein>
    <recommendedName>
        <fullName evidence="5">Probable membrane transporter protein</fullName>
    </recommendedName>
</protein>
<dbReference type="RefSeq" id="WP_010878515.1">
    <property type="nucleotide sequence ID" value="NZ_CP006577.1"/>
</dbReference>
<dbReference type="Proteomes" id="UP000028501">
    <property type="component" value="Chromosome"/>
</dbReference>
<keyword evidence="3 5" id="KW-1133">Transmembrane helix</keyword>
<dbReference type="AlphaFoldDB" id="A0A075WFK9"/>
<reference evidence="6 7" key="1">
    <citation type="submission" date="2013-07" db="EMBL/GenBank/DDBJ databases">
        <title>Genome of Archaeoglobus fulgidus.</title>
        <authorList>
            <person name="Fiebig A."/>
            <person name="Birkeland N.-K."/>
        </authorList>
    </citation>
    <scope>NUCLEOTIDE SEQUENCE [LARGE SCALE GENOMIC DNA]</scope>
    <source>
        <strain evidence="6 7">DSM 8774</strain>
    </source>
</reference>
<dbReference type="KEGG" id="afg:AFULGI_00011110"/>
<keyword evidence="4 5" id="KW-0472">Membrane</keyword>
<evidence type="ECO:0000256" key="4">
    <source>
        <dbReference type="ARBA" id="ARBA00023136"/>
    </source>
</evidence>
<evidence type="ECO:0000313" key="6">
    <source>
        <dbReference type="EMBL" id="AIG97894.1"/>
    </source>
</evidence>
<accession>A0A075WFK9</accession>
<dbReference type="HOGENOM" id="CLU_1648212_0_0_2"/>
<feature type="transmembrane region" description="Helical" evidence="5">
    <location>
        <begin position="12"/>
        <end position="42"/>
    </location>
</feature>
<gene>
    <name evidence="6" type="ORF">AFULGI_00011110</name>
</gene>
<evidence type="ECO:0000313" key="7">
    <source>
        <dbReference type="Proteomes" id="UP000028501"/>
    </source>
</evidence>
<evidence type="ECO:0000256" key="1">
    <source>
        <dbReference type="ARBA" id="ARBA00004141"/>
    </source>
</evidence>
<feature type="transmembrane region" description="Helical" evidence="5">
    <location>
        <begin position="137"/>
        <end position="158"/>
    </location>
</feature>
<keyword evidence="2 5" id="KW-0812">Transmembrane</keyword>
<feature type="transmembrane region" description="Helical" evidence="5">
    <location>
        <begin position="63"/>
        <end position="89"/>
    </location>
</feature>
<evidence type="ECO:0000256" key="5">
    <source>
        <dbReference type="RuleBase" id="RU363041"/>
    </source>
</evidence>
<evidence type="ECO:0000256" key="2">
    <source>
        <dbReference type="ARBA" id="ARBA00022692"/>
    </source>
</evidence>
<dbReference type="GO" id="GO:0005886">
    <property type="term" value="C:plasma membrane"/>
    <property type="evidence" value="ECO:0007669"/>
    <property type="project" value="UniProtKB-SubCell"/>
</dbReference>
<comment type="similarity">
    <text evidence="5">Belongs to the 4-toluene sulfonate uptake permease (TSUP) (TC 2.A.102) family.</text>
</comment>
<dbReference type="InterPro" id="IPR002781">
    <property type="entry name" value="TM_pro_TauE-like"/>
</dbReference>
<sequence>MTGFASLPVEFLITVFAMSFSIGFVAIIAGTGGGVLFTSCLWDLHQYIRTNKSNRTSFGDCWAIGPTINLIMLAPLKIATTTSAVVISIGDTAAIFPYFMSGSLLPIFAVPAVAGLMTGARFGSAVAVRVKAKYIRYTLTTILLFAGIKLIWVGLWMLEG</sequence>
<dbReference type="Pfam" id="PF01925">
    <property type="entry name" value="TauE"/>
    <property type="match status" value="1"/>
</dbReference>
<dbReference type="EMBL" id="CP006577">
    <property type="protein sequence ID" value="AIG97894.1"/>
    <property type="molecule type" value="Genomic_DNA"/>
</dbReference>
<dbReference type="GeneID" id="24794623"/>
<organism evidence="6 7">
    <name type="scientific">Archaeoglobus fulgidus DSM 8774</name>
    <dbReference type="NCBI Taxonomy" id="1344584"/>
    <lineage>
        <taxon>Archaea</taxon>
        <taxon>Methanobacteriati</taxon>
        <taxon>Methanobacteriota</taxon>
        <taxon>Archaeoglobi</taxon>
        <taxon>Archaeoglobales</taxon>
        <taxon>Archaeoglobaceae</taxon>
        <taxon>Archaeoglobus</taxon>
    </lineage>
</organism>
<feature type="transmembrane region" description="Helical" evidence="5">
    <location>
        <begin position="95"/>
        <end position="116"/>
    </location>
</feature>
<keyword evidence="5" id="KW-1003">Cell membrane</keyword>
<proteinExistence type="inferred from homology"/>
<comment type="subcellular location">
    <subcellularLocation>
        <location evidence="5">Cell membrane</location>
        <topology evidence="5">Multi-pass membrane protein</topology>
    </subcellularLocation>
    <subcellularLocation>
        <location evidence="1">Membrane</location>
        <topology evidence="1">Multi-pass membrane protein</topology>
    </subcellularLocation>
</comment>